<organism evidence="2 3">
    <name type="scientific">Vibrio coralliilyticus</name>
    <dbReference type="NCBI Taxonomy" id="190893"/>
    <lineage>
        <taxon>Bacteria</taxon>
        <taxon>Pseudomonadati</taxon>
        <taxon>Pseudomonadota</taxon>
        <taxon>Gammaproteobacteria</taxon>
        <taxon>Vibrionales</taxon>
        <taxon>Vibrionaceae</taxon>
        <taxon>Vibrio</taxon>
    </lineage>
</organism>
<evidence type="ECO:0000313" key="3">
    <source>
        <dbReference type="Proteomes" id="UP000576645"/>
    </source>
</evidence>
<dbReference type="Proteomes" id="UP000576645">
    <property type="component" value="Unassembled WGS sequence"/>
</dbReference>
<dbReference type="InterPro" id="IPR009739">
    <property type="entry name" value="LprI-like_N"/>
</dbReference>
<protein>
    <submittedName>
        <fullName evidence="2">DUF1311 domain-containing protein</fullName>
    </submittedName>
</protein>
<dbReference type="Pfam" id="PF07007">
    <property type="entry name" value="LprI"/>
    <property type="match status" value="1"/>
</dbReference>
<proteinExistence type="predicted"/>
<gene>
    <name evidence="2" type="ORF">F0238_01375</name>
</gene>
<dbReference type="AlphaFoldDB" id="A0AAP7DBW2"/>
<accession>A0AAP7DBW2</accession>
<reference evidence="2 3" key="1">
    <citation type="submission" date="2019-09" db="EMBL/GenBank/DDBJ databases">
        <title>Draft genome sequencing and comparative genomics of hatchery-associated Vibrios.</title>
        <authorList>
            <person name="Kehlet-Delgado H."/>
            <person name="Mueller R.S."/>
        </authorList>
    </citation>
    <scope>NUCLEOTIDE SEQUENCE [LARGE SCALE GENOMIC DNA]</scope>
    <source>
        <strain evidence="2 3">09-121-3</strain>
    </source>
</reference>
<dbReference type="Gene3D" id="1.20.1270.180">
    <property type="match status" value="1"/>
</dbReference>
<evidence type="ECO:0000313" key="2">
    <source>
        <dbReference type="EMBL" id="NOJ21371.1"/>
    </source>
</evidence>
<evidence type="ECO:0000259" key="1">
    <source>
        <dbReference type="Pfam" id="PF07007"/>
    </source>
</evidence>
<comment type="caution">
    <text evidence="2">The sequence shown here is derived from an EMBL/GenBank/DDBJ whole genome shotgun (WGS) entry which is preliminary data.</text>
</comment>
<name>A0AAP7DBW2_9VIBR</name>
<dbReference type="RefSeq" id="WP_171351608.1">
    <property type="nucleotide sequence ID" value="NZ_VTXP01000001.1"/>
</dbReference>
<feature type="domain" description="Lysozyme inhibitor LprI-like N-terminal" evidence="1">
    <location>
        <begin position="30"/>
        <end position="114"/>
    </location>
</feature>
<sequence>MNLRSIFIGLVLLIPTTSLAIESKCYELTNQFDVDRCIVNENKKFKEEYDKYYSHLIELKIPVEHRDKIVESEESWLKQLNKDCENYAYYTDENSDTNEILKLECRTEMYNHRTIFIKYLINMAESF</sequence>
<dbReference type="EMBL" id="VTXP01000001">
    <property type="protein sequence ID" value="NOJ21371.1"/>
    <property type="molecule type" value="Genomic_DNA"/>
</dbReference>